<dbReference type="Gene3D" id="3.30.70.120">
    <property type="match status" value="1"/>
</dbReference>
<evidence type="ECO:0000256" key="4">
    <source>
        <dbReference type="PIRNR" id="PIRNR037489"/>
    </source>
</evidence>
<name>A0A1N7IIE4_9BACI</name>
<feature type="binding site" evidence="5">
    <location>
        <position position="332"/>
    </location>
    <ligand>
        <name>a divalent metal cation</name>
        <dbReference type="ChEBI" id="CHEBI:60240"/>
        <label>1</label>
    </ligand>
</feature>
<dbReference type="Proteomes" id="UP000187608">
    <property type="component" value="Unassembled WGS sequence"/>
</dbReference>
<reference evidence="7" key="1">
    <citation type="submission" date="2017-01" db="EMBL/GenBank/DDBJ databases">
        <authorList>
            <person name="Varghese N."/>
            <person name="Submissions S."/>
        </authorList>
    </citation>
    <scope>NUCLEOTIDE SEQUENCE [LARGE SCALE GENOMIC DNA]</scope>
    <source>
        <strain evidence="7">DSM 23127</strain>
    </source>
</reference>
<dbReference type="OrthoDB" id="9792792at2"/>
<sequence length="367" mass="40650">MKTVKAGEIIQIMERWAPEAWAFDWDNVGLQVGSKNKQISKVMVTLDVLENVVDEAIQEGADLIIAHHPVLFVKPDSINTDQSRGRILQKLLSHDITVYASHTNLDIAEGGVNDVLSERIGLKETRPFVANFQENVYKVAIHTPVDHREAIRDAMSEAGGGHLGDYSHCTFQIEGEGTFKPLEGADPFIGEAGELEKVQEVKIETIVKEKNLDSVLQSIKKAHPYEEPAYDVYRVEINGEKRGLGRIGKLPESIDLKSFTKEVKKAYDVPALRVTGADTKKIKTVAVVGGSGEDFFKAAKAKGADVLITGDVTFHKAQEAWAEGLAIIDPGHHVEKLICSEIKERIENEQEVEVILSESDTEPFRFM</sequence>
<dbReference type="Gene3D" id="3.40.1390.30">
    <property type="entry name" value="NIF3 (NGG1p interacting factor 3)-like"/>
    <property type="match status" value="2"/>
</dbReference>
<dbReference type="InterPro" id="IPR015867">
    <property type="entry name" value="N-reg_PII/ATP_PRibTrfase_C"/>
</dbReference>
<dbReference type="GO" id="GO:0005737">
    <property type="term" value="C:cytoplasm"/>
    <property type="evidence" value="ECO:0007669"/>
    <property type="project" value="TreeGrafter"/>
</dbReference>
<comment type="similarity">
    <text evidence="1 4">Belongs to the GTP cyclohydrolase I type 2/NIF3 family.</text>
</comment>
<dbReference type="NCBIfam" id="TIGR00486">
    <property type="entry name" value="YbgI_SA1388"/>
    <property type="match status" value="1"/>
</dbReference>
<evidence type="ECO:0000313" key="6">
    <source>
        <dbReference type="EMBL" id="SIS36849.1"/>
    </source>
</evidence>
<keyword evidence="7" id="KW-1185">Reference proteome</keyword>
<dbReference type="Pfam" id="PF01784">
    <property type="entry name" value="DUF34_NIF3"/>
    <property type="match status" value="1"/>
</dbReference>
<evidence type="ECO:0000256" key="1">
    <source>
        <dbReference type="ARBA" id="ARBA00006964"/>
    </source>
</evidence>
<evidence type="ECO:0000256" key="3">
    <source>
        <dbReference type="ARBA" id="ARBA00022723"/>
    </source>
</evidence>
<feature type="binding site" evidence="5">
    <location>
        <position position="106"/>
    </location>
    <ligand>
        <name>a divalent metal cation</name>
        <dbReference type="ChEBI" id="CHEBI:60240"/>
        <label>1</label>
    </ligand>
</feature>
<dbReference type="RefSeq" id="WP_076556381.1">
    <property type="nucleotide sequence ID" value="NZ_FTOC01000001.1"/>
</dbReference>
<proteinExistence type="inferred from homology"/>
<dbReference type="PANTHER" id="PTHR13799:SF14">
    <property type="entry name" value="GTP CYCLOHYDROLASE 1 TYPE 2 HOMOLOG"/>
    <property type="match status" value="1"/>
</dbReference>
<protein>
    <recommendedName>
        <fullName evidence="2 4">GTP cyclohydrolase 1 type 2 homolog</fullName>
    </recommendedName>
</protein>
<dbReference type="PIRSF" id="PIRSF037489">
    <property type="entry name" value="UCP037489_NIF3_YqfO"/>
    <property type="match status" value="1"/>
</dbReference>
<evidence type="ECO:0000256" key="5">
    <source>
        <dbReference type="PIRSR" id="PIRSR602678-1"/>
    </source>
</evidence>
<dbReference type="InterPro" id="IPR002678">
    <property type="entry name" value="DUF34/NIF3"/>
</dbReference>
<organism evidence="6 7">
    <name type="scientific">Salimicrobium flavidum</name>
    <dbReference type="NCBI Taxonomy" id="570947"/>
    <lineage>
        <taxon>Bacteria</taxon>
        <taxon>Bacillati</taxon>
        <taxon>Bacillota</taxon>
        <taxon>Bacilli</taxon>
        <taxon>Bacillales</taxon>
        <taxon>Bacillaceae</taxon>
        <taxon>Salimicrobium</taxon>
    </lineage>
</organism>
<dbReference type="GO" id="GO:0046872">
    <property type="term" value="F:metal ion binding"/>
    <property type="evidence" value="ECO:0007669"/>
    <property type="project" value="UniProtKB-UniRule"/>
</dbReference>
<feature type="binding site" evidence="5">
    <location>
        <position position="67"/>
    </location>
    <ligand>
        <name>a divalent metal cation</name>
        <dbReference type="ChEBI" id="CHEBI:60240"/>
        <label>1</label>
    </ligand>
</feature>
<dbReference type="FunFam" id="3.40.1390.30:FF:000001">
    <property type="entry name" value="GTP cyclohydrolase 1 type 2"/>
    <property type="match status" value="1"/>
</dbReference>
<dbReference type="PANTHER" id="PTHR13799">
    <property type="entry name" value="NGG1 INTERACTING FACTOR 3"/>
    <property type="match status" value="1"/>
</dbReference>
<evidence type="ECO:0000313" key="7">
    <source>
        <dbReference type="Proteomes" id="UP000187608"/>
    </source>
</evidence>
<dbReference type="AlphaFoldDB" id="A0A1N7IIE4"/>
<dbReference type="FunFam" id="3.30.70.120:FF:000006">
    <property type="entry name" value="GTP cyclohydrolase 1 type 2 homolog"/>
    <property type="match status" value="1"/>
</dbReference>
<feature type="binding site" evidence="5">
    <location>
        <position position="335"/>
    </location>
    <ligand>
        <name>a divalent metal cation</name>
        <dbReference type="ChEBI" id="CHEBI:60240"/>
        <label>1</label>
    </ligand>
</feature>
<gene>
    <name evidence="6" type="ORF">SAMN05421687_10197</name>
</gene>
<dbReference type="InterPro" id="IPR017221">
    <property type="entry name" value="DUF34/NIF3_bac"/>
</dbReference>
<dbReference type="STRING" id="570947.SAMN05421687_10197"/>
<dbReference type="EMBL" id="FTOC01000001">
    <property type="protein sequence ID" value="SIS36849.1"/>
    <property type="molecule type" value="Genomic_DNA"/>
</dbReference>
<dbReference type="SUPFAM" id="SSF102705">
    <property type="entry name" value="NIF3 (NGG1p interacting factor 3)-like"/>
    <property type="match status" value="1"/>
</dbReference>
<accession>A0A1N7IIE4</accession>
<feature type="binding site" evidence="5">
    <location>
        <position position="68"/>
    </location>
    <ligand>
        <name>a divalent metal cation</name>
        <dbReference type="ChEBI" id="CHEBI:60240"/>
        <label>1</label>
    </ligand>
</feature>
<keyword evidence="3 4" id="KW-0479">Metal-binding</keyword>
<dbReference type="InterPro" id="IPR036069">
    <property type="entry name" value="DUF34/NIF3_sf"/>
</dbReference>
<evidence type="ECO:0000256" key="2">
    <source>
        <dbReference type="ARBA" id="ARBA00022112"/>
    </source>
</evidence>